<comment type="caution">
    <text evidence="2">The sequence shown here is derived from an EMBL/GenBank/DDBJ whole genome shotgun (WGS) entry which is preliminary data.</text>
</comment>
<feature type="transmembrane region" description="Helical" evidence="1">
    <location>
        <begin position="393"/>
        <end position="412"/>
    </location>
</feature>
<name>A0ABT1WLN3_9LACT</name>
<dbReference type="PANTHER" id="PTHR38454">
    <property type="entry name" value="INTEGRAL MEMBRANE PROTEIN-RELATED"/>
    <property type="match status" value="1"/>
</dbReference>
<dbReference type="EMBL" id="JANHNZ010000001">
    <property type="protein sequence ID" value="MCQ9209103.1"/>
    <property type="molecule type" value="Genomic_DNA"/>
</dbReference>
<feature type="transmembrane region" description="Helical" evidence="1">
    <location>
        <begin position="449"/>
        <end position="471"/>
    </location>
</feature>
<feature type="transmembrane region" description="Helical" evidence="1">
    <location>
        <begin position="242"/>
        <end position="265"/>
    </location>
</feature>
<feature type="transmembrane region" description="Helical" evidence="1">
    <location>
        <begin position="858"/>
        <end position="879"/>
    </location>
</feature>
<accession>A0ABT1WLN3</accession>
<keyword evidence="1" id="KW-0472">Membrane</keyword>
<evidence type="ECO:0000256" key="1">
    <source>
        <dbReference type="SAM" id="Phobius"/>
    </source>
</evidence>
<feature type="transmembrane region" description="Helical" evidence="1">
    <location>
        <begin position="162"/>
        <end position="182"/>
    </location>
</feature>
<dbReference type="RefSeq" id="WP_256944213.1">
    <property type="nucleotide sequence ID" value="NZ_JANHNZ010000001.1"/>
</dbReference>
<organism evidence="2 3">
    <name type="scientific">Granulicatella seriolae</name>
    <dbReference type="NCBI Taxonomy" id="2967226"/>
    <lineage>
        <taxon>Bacteria</taxon>
        <taxon>Bacillati</taxon>
        <taxon>Bacillota</taxon>
        <taxon>Bacilli</taxon>
        <taxon>Lactobacillales</taxon>
        <taxon>Carnobacteriaceae</taxon>
        <taxon>Granulicatella</taxon>
    </lineage>
</organism>
<feature type="transmembrane region" description="Helical" evidence="1">
    <location>
        <begin position="333"/>
        <end position="351"/>
    </location>
</feature>
<evidence type="ECO:0000313" key="3">
    <source>
        <dbReference type="Proteomes" id="UP001059480"/>
    </source>
</evidence>
<gene>
    <name evidence="2" type="ORF">NPA36_00785</name>
</gene>
<feature type="transmembrane region" description="Helical" evidence="1">
    <location>
        <begin position="189"/>
        <end position="222"/>
    </location>
</feature>
<keyword evidence="1" id="KW-0812">Transmembrane</keyword>
<evidence type="ECO:0000313" key="2">
    <source>
        <dbReference type="EMBL" id="MCQ9209103.1"/>
    </source>
</evidence>
<reference evidence="2" key="1">
    <citation type="submission" date="2022-07" db="EMBL/GenBank/DDBJ databases">
        <authorList>
            <person name="Jung M.-Y."/>
            <person name="Lee M."/>
        </authorList>
    </citation>
    <scope>NUCLEOTIDE SEQUENCE</scope>
    <source>
        <strain evidence="2">S8</strain>
    </source>
</reference>
<reference evidence="2" key="3">
    <citation type="journal article" date="2023" name="Microbiol. Resour. Announc.">
        <title>Draft Genome Sequence of Granulicatella sp. Strain S8, Isolated from a Marine Fish, Seriola quinqueradiata.</title>
        <authorList>
            <person name="Lee M."/>
            <person name="Farooq A."/>
            <person name="Jeong J.B."/>
            <person name="Jung M.Y."/>
        </authorList>
    </citation>
    <scope>NUCLEOTIDE SEQUENCE</scope>
    <source>
        <strain evidence="2">S8</strain>
    </source>
</reference>
<proteinExistence type="predicted"/>
<reference evidence="2" key="2">
    <citation type="journal article" date="2023" name="Curr. Microbiol.">
        <title>Granulicatella seriolae sp. nov., a Novel Facultative Anaerobe Isolated from Yellowtail Marine Fish.</title>
        <authorList>
            <person name="Lee M."/>
            <person name="Choi Y.J."/>
            <person name="Farooq A."/>
            <person name="Jeong J.B."/>
            <person name="Jung M.Y."/>
        </authorList>
    </citation>
    <scope>NUCLEOTIDE SEQUENCE</scope>
    <source>
        <strain evidence="2">S8</strain>
    </source>
</reference>
<feature type="transmembrane region" description="Helical" evidence="1">
    <location>
        <begin position="363"/>
        <end position="381"/>
    </location>
</feature>
<dbReference type="PANTHER" id="PTHR38454:SF1">
    <property type="entry name" value="INTEGRAL MEMBRANE PROTEIN"/>
    <property type="match status" value="1"/>
</dbReference>
<feature type="transmembrane region" description="Helical" evidence="1">
    <location>
        <begin position="305"/>
        <end position="324"/>
    </location>
</feature>
<feature type="transmembrane region" description="Helical" evidence="1">
    <location>
        <begin position="16"/>
        <end position="35"/>
    </location>
</feature>
<dbReference type="InterPro" id="IPR018580">
    <property type="entry name" value="Uncharacterised_YfhO"/>
</dbReference>
<feature type="transmembrane region" description="Helical" evidence="1">
    <location>
        <begin position="139"/>
        <end position="156"/>
    </location>
</feature>
<sequence>MTITSPNQEPMSRKKTLFLAFLVPFTILLLIYAAIGTYPFGNGSLLTIDLGQQYVDFFVYYRQTVLSDPAAIFYSFSKSIGGEMVGLWAYYLTSPFNVIFLLFPSDQIASAVTLLILLKLSLSSLSFSYFMSKKFHQNGLINIIFSISYGLMSYVTVNQFNIMWIDGIIWLPLIILGLDRLIKGKNPIYYVLALAITVFSNYYIAYMICLFLILFYPFLYLSQDNLVEKKNLKHFSLTTLKFAFYSLLAVGLVAFLIVPTAYSLLGGKASYSEMTWNFAYDYDPVLLFSKLYFGSFDFDQMPSGAPNIFVGSIATLSFFGYFLCNKIDWKEKLYAFFMTVFLLVSMNLDSLNKIWHGGQFPIWYPYRFSFVFCFMVIFIGYRWFKQESSYKLSWALMVIGLVTFSSIFFFIYPESYLQGWQLMIGFVITVLALLFLITKKEANKRWHFLLFMLVTLEMTANSAVNIARLSYVRQDAFETYQHMMQSWAQDILPKENQFYRVEKTFQRSKDDAIQVGFYGINHFASTFEKEIPTIFGALGVSEGSGFVSYSNGTLFTDSLFGIRYMIQNNNLIPNSFSKDGSLYGLHEIWTRKDLNYYEFFSSLNQATIFQNNHALSLAFPVDSAINSAELLMNQPLVLQNQLLSYMTANPSQSPAAFSQRNFGIQLDNINPVDFSNANRQKYEKTDASQPATVTLTFTPRSDNPYYLVLDGNIPKDAIAMTLNSEPYQFYKTFRHSAVMNMTSKAGGKPQTLVIELKENSITMNMPQLYELDVATMQEALKYTQTQGLHISKFSQTAIDGKAKIDRDATMLTTIPYSKGWTVEVDGQKVETFKVLDTLLGYSISAGEHTITYRYRTPYLWLGIGISLVSLGILCVLQYYRKMKQKATG</sequence>
<dbReference type="Proteomes" id="UP001059480">
    <property type="component" value="Unassembled WGS sequence"/>
</dbReference>
<keyword evidence="3" id="KW-1185">Reference proteome</keyword>
<protein>
    <submittedName>
        <fullName evidence="2">YfhO family protein</fullName>
    </submittedName>
</protein>
<dbReference type="Pfam" id="PF09586">
    <property type="entry name" value="YfhO"/>
    <property type="match status" value="1"/>
</dbReference>
<keyword evidence="1" id="KW-1133">Transmembrane helix</keyword>
<feature type="transmembrane region" description="Helical" evidence="1">
    <location>
        <begin position="418"/>
        <end position="437"/>
    </location>
</feature>